<evidence type="ECO:0000259" key="14">
    <source>
        <dbReference type="Pfam" id="PF21180"/>
    </source>
</evidence>
<dbReference type="Pfam" id="PF04406">
    <property type="entry name" value="TP6A_N"/>
    <property type="match status" value="1"/>
</dbReference>
<dbReference type="SUPFAM" id="SSF56726">
    <property type="entry name" value="DNA topoisomerase IV, alpha subunit"/>
    <property type="match status" value="1"/>
</dbReference>
<gene>
    <name evidence="15" type="ORF">PV05_06163</name>
</gene>
<dbReference type="GO" id="GO:0000706">
    <property type="term" value="P:meiotic DNA double-strand break processing"/>
    <property type="evidence" value="ECO:0007669"/>
    <property type="project" value="TreeGrafter"/>
</dbReference>
<evidence type="ECO:0000256" key="4">
    <source>
        <dbReference type="ARBA" id="ARBA00006559"/>
    </source>
</evidence>
<evidence type="ECO:0000313" key="16">
    <source>
        <dbReference type="Proteomes" id="UP000054342"/>
    </source>
</evidence>
<dbReference type="InterPro" id="IPR036388">
    <property type="entry name" value="WH-like_DNA-bd_sf"/>
</dbReference>
<proteinExistence type="inferred from homology"/>
<evidence type="ECO:0000256" key="10">
    <source>
        <dbReference type="ARBA" id="ARBA00023235"/>
    </source>
</evidence>
<keyword evidence="10 12" id="KW-0413">Isomerase</keyword>
<reference evidence="15 16" key="1">
    <citation type="submission" date="2015-01" db="EMBL/GenBank/DDBJ databases">
        <title>The Genome Sequence of Exophiala xenobiotica CBS118157.</title>
        <authorList>
            <consortium name="The Broad Institute Genomics Platform"/>
            <person name="Cuomo C."/>
            <person name="de Hoog S."/>
            <person name="Gorbushina A."/>
            <person name="Stielow B."/>
            <person name="Teixiera M."/>
            <person name="Abouelleil A."/>
            <person name="Chapman S.B."/>
            <person name="Priest M."/>
            <person name="Young S.K."/>
            <person name="Wortman J."/>
            <person name="Nusbaum C."/>
            <person name="Birren B."/>
        </authorList>
    </citation>
    <scope>NUCLEOTIDE SEQUENCE [LARGE SCALE GENOMIC DNA]</scope>
    <source>
        <strain evidence="15 16">CBS 118157</strain>
    </source>
</reference>
<dbReference type="PRINTS" id="PR01550">
    <property type="entry name" value="TOP6AFAMILY"/>
</dbReference>
<evidence type="ECO:0000256" key="2">
    <source>
        <dbReference type="ARBA" id="ARBA00001946"/>
    </source>
</evidence>
<comment type="similarity">
    <text evidence="4 12">Belongs to the TOP6A family.</text>
</comment>
<dbReference type="PANTHER" id="PTHR10848:SF0">
    <property type="entry name" value="MEIOTIC RECOMBINATION PROTEIN SPO11"/>
    <property type="match status" value="1"/>
</dbReference>
<name>A0A0D2F196_9EURO</name>
<dbReference type="Pfam" id="PF21180">
    <property type="entry name" value="TOP6A-Spo11_Toprim"/>
    <property type="match status" value="1"/>
</dbReference>
<feature type="domain" description="Topoisomerase 6 subunit A/Spo11 TOPRIM" evidence="14">
    <location>
        <begin position="194"/>
        <end position="363"/>
    </location>
</feature>
<dbReference type="OrthoDB" id="5377392at2759"/>
<dbReference type="PRINTS" id="PR01551">
    <property type="entry name" value="SPO11HOMOLOG"/>
</dbReference>
<dbReference type="Gene3D" id="3.40.1360.10">
    <property type="match status" value="1"/>
</dbReference>
<evidence type="ECO:0000259" key="13">
    <source>
        <dbReference type="Pfam" id="PF04406"/>
    </source>
</evidence>
<evidence type="ECO:0000256" key="12">
    <source>
        <dbReference type="PROSITE-ProRule" id="PRU01385"/>
    </source>
</evidence>
<keyword evidence="9 12" id="KW-0238">DNA-binding</keyword>
<evidence type="ECO:0000256" key="11">
    <source>
        <dbReference type="ARBA" id="ARBA00023242"/>
    </source>
</evidence>
<evidence type="ECO:0000256" key="5">
    <source>
        <dbReference type="ARBA" id="ARBA00012895"/>
    </source>
</evidence>
<dbReference type="CDD" id="cd00223">
    <property type="entry name" value="TOPRIM_TopoIIB_SPO"/>
    <property type="match status" value="1"/>
</dbReference>
<dbReference type="GO" id="GO:0003677">
    <property type="term" value="F:DNA binding"/>
    <property type="evidence" value="ECO:0007669"/>
    <property type="project" value="UniProtKB-UniRule"/>
</dbReference>
<dbReference type="Proteomes" id="UP000054342">
    <property type="component" value="Unassembled WGS sequence"/>
</dbReference>
<dbReference type="EMBL" id="KN847320">
    <property type="protein sequence ID" value="KIW53749.1"/>
    <property type="molecule type" value="Genomic_DNA"/>
</dbReference>
<keyword evidence="8 12" id="KW-0799">Topoisomerase</keyword>
<dbReference type="GO" id="GO:0003918">
    <property type="term" value="F:DNA topoisomerase type II (double strand cut, ATP-hydrolyzing) activity"/>
    <property type="evidence" value="ECO:0007669"/>
    <property type="project" value="UniProtKB-UniRule"/>
</dbReference>
<sequence>MDLCRPYNDATLGTSAPQITAANQKVVDYIENTFSNILREIEARPCGKPVIILKRIVAVRPYYDEADFMRLKWHIEDREVQYRFPGRTEDEAWRFTCVGRILSEIYTAIKDGVTVTKRDIYYRDPTLFKQQETVDRYIDDIAHTCQVARSDLKVTGSPKGLLAGLFNNDRRDQTAIIPAVDIGFTFPDLSHQRWVLVVEKEATFNSLVERQYQRNHTIGPGLLVTAKGYPDLATRRFLRALLNHVEPSVKAFGLMDWDPDGIQILKCYRYGSKKMAQEHGCNIPEMKWIGLKAEDVTRIGQGDNASMPLSMRDRAIALSMLTSEEWRDGSGALLPGLEECTTELQQMLILNRKAETQILDESGDSLEEWLTVHLADELQEDRMMW</sequence>
<dbReference type="STRING" id="348802.A0A0D2F196"/>
<dbReference type="RefSeq" id="XP_013314334.1">
    <property type="nucleotide sequence ID" value="XM_013458880.1"/>
</dbReference>
<dbReference type="PANTHER" id="PTHR10848">
    <property type="entry name" value="MEIOTIC RECOMBINATION PROTEIN SPO11"/>
    <property type="match status" value="1"/>
</dbReference>
<dbReference type="Gene3D" id="1.10.10.10">
    <property type="entry name" value="Winged helix-like DNA-binding domain superfamily/Winged helix DNA-binding domain"/>
    <property type="match status" value="1"/>
</dbReference>
<accession>A0A0D2F196</accession>
<dbReference type="InterPro" id="IPR034136">
    <property type="entry name" value="TOPRIM_Topo6A/Spo11"/>
</dbReference>
<dbReference type="InterPro" id="IPR002815">
    <property type="entry name" value="Spo11/TopoVI_A"/>
</dbReference>
<dbReference type="HOGENOM" id="CLU_037229_0_0_1"/>
<dbReference type="InterPro" id="IPR013049">
    <property type="entry name" value="Spo11/TopoVI_A_N"/>
</dbReference>
<evidence type="ECO:0000256" key="6">
    <source>
        <dbReference type="ARBA" id="ARBA00022723"/>
    </source>
</evidence>
<feature type="domain" description="Spo11/DNA topoisomerase VI subunit A N-terminal" evidence="13">
    <location>
        <begin position="93"/>
        <end position="154"/>
    </location>
</feature>
<organism evidence="15 16">
    <name type="scientific">Exophiala xenobiotica</name>
    <dbReference type="NCBI Taxonomy" id="348802"/>
    <lineage>
        <taxon>Eukaryota</taxon>
        <taxon>Fungi</taxon>
        <taxon>Dikarya</taxon>
        <taxon>Ascomycota</taxon>
        <taxon>Pezizomycotina</taxon>
        <taxon>Eurotiomycetes</taxon>
        <taxon>Chaetothyriomycetidae</taxon>
        <taxon>Chaetothyriales</taxon>
        <taxon>Herpotrichiellaceae</taxon>
        <taxon>Exophiala</taxon>
    </lineage>
</organism>
<dbReference type="GO" id="GO:0007131">
    <property type="term" value="P:reciprocal meiotic recombination"/>
    <property type="evidence" value="ECO:0007669"/>
    <property type="project" value="TreeGrafter"/>
</dbReference>
<dbReference type="InterPro" id="IPR036078">
    <property type="entry name" value="Spo11/TopoVI_A_sf"/>
</dbReference>
<comment type="cofactor">
    <cofactor evidence="2">
        <name>Mg(2+)</name>
        <dbReference type="ChEBI" id="CHEBI:18420"/>
    </cofactor>
</comment>
<keyword evidence="7" id="KW-0460">Magnesium</keyword>
<keyword evidence="6" id="KW-0479">Metal-binding</keyword>
<dbReference type="PROSITE" id="PS52041">
    <property type="entry name" value="TOPO_IIB"/>
    <property type="match status" value="1"/>
</dbReference>
<dbReference type="AlphaFoldDB" id="A0A0D2F196"/>
<keyword evidence="16" id="KW-1185">Reference proteome</keyword>
<evidence type="ECO:0000256" key="1">
    <source>
        <dbReference type="ARBA" id="ARBA00000185"/>
    </source>
</evidence>
<evidence type="ECO:0000256" key="9">
    <source>
        <dbReference type="ARBA" id="ARBA00023125"/>
    </source>
</evidence>
<dbReference type="GO" id="GO:0042138">
    <property type="term" value="P:meiotic DNA double-strand break formation"/>
    <property type="evidence" value="ECO:0007669"/>
    <property type="project" value="InterPro"/>
</dbReference>
<dbReference type="InterPro" id="IPR013048">
    <property type="entry name" value="Meiotic_Spo11"/>
</dbReference>
<evidence type="ECO:0000313" key="15">
    <source>
        <dbReference type="EMBL" id="KIW53749.1"/>
    </source>
</evidence>
<evidence type="ECO:0000256" key="7">
    <source>
        <dbReference type="ARBA" id="ARBA00022842"/>
    </source>
</evidence>
<dbReference type="EC" id="5.6.2.2" evidence="5"/>
<dbReference type="GO" id="GO:0005524">
    <property type="term" value="F:ATP binding"/>
    <property type="evidence" value="ECO:0007669"/>
    <property type="project" value="InterPro"/>
</dbReference>
<feature type="active site" description="O-(5'-phospho-DNA)-tyrosine intermediate" evidence="12">
    <location>
        <position position="122"/>
    </location>
</feature>
<comment type="subcellular location">
    <subcellularLocation>
        <location evidence="3">Nucleus</location>
    </subcellularLocation>
</comment>
<dbReference type="GO" id="GO:0046872">
    <property type="term" value="F:metal ion binding"/>
    <property type="evidence" value="ECO:0007669"/>
    <property type="project" value="UniProtKB-KW"/>
</dbReference>
<evidence type="ECO:0000256" key="8">
    <source>
        <dbReference type="ARBA" id="ARBA00023029"/>
    </source>
</evidence>
<evidence type="ECO:0000256" key="3">
    <source>
        <dbReference type="ARBA" id="ARBA00004123"/>
    </source>
</evidence>
<dbReference type="GO" id="GO:0000228">
    <property type="term" value="C:nuclear chromosome"/>
    <property type="evidence" value="ECO:0007669"/>
    <property type="project" value="TreeGrafter"/>
</dbReference>
<keyword evidence="11" id="KW-0539">Nucleus</keyword>
<comment type="catalytic activity">
    <reaction evidence="1 12">
        <text>ATP-dependent breakage, passage and rejoining of double-stranded DNA.</text>
        <dbReference type="EC" id="5.6.2.2"/>
    </reaction>
</comment>
<protein>
    <recommendedName>
        <fullName evidence="5">DNA topoisomerase (ATP-hydrolyzing)</fullName>
        <ecNumber evidence="5">5.6.2.2</ecNumber>
    </recommendedName>
</protein>
<dbReference type="GeneID" id="25328071"/>